<proteinExistence type="inferred from homology"/>
<dbReference type="AlphaFoldDB" id="A0A251VBB7"/>
<feature type="transmembrane region" description="Helical" evidence="7">
    <location>
        <begin position="63"/>
        <end position="87"/>
    </location>
</feature>
<evidence type="ECO:0000256" key="3">
    <source>
        <dbReference type="ARBA" id="ARBA00022729"/>
    </source>
</evidence>
<keyword evidence="2 7" id="KW-0812">Transmembrane</keyword>
<evidence type="ECO:0000256" key="6">
    <source>
        <dbReference type="ARBA" id="ARBA00029467"/>
    </source>
</evidence>
<dbReference type="PANTHER" id="PTHR31769">
    <property type="entry name" value="OS07G0462200 PROTEIN-RELATED"/>
    <property type="match status" value="1"/>
</dbReference>
<comment type="similarity">
    <text evidence="6">Belongs to the DESIGUAL family.</text>
</comment>
<comment type="subcellular location">
    <subcellularLocation>
        <location evidence="1">Endomembrane system</location>
        <topology evidence="1">Multi-pass membrane protein</topology>
    </subcellularLocation>
</comment>
<name>A0A251VBB7_HELAN</name>
<evidence type="ECO:0000313" key="8">
    <source>
        <dbReference type="EMBL" id="KAF5816174.1"/>
    </source>
</evidence>
<dbReference type="InterPro" id="IPR052222">
    <property type="entry name" value="DESIGUAL"/>
</dbReference>
<feature type="transmembrane region" description="Helical" evidence="7">
    <location>
        <begin position="28"/>
        <end position="51"/>
    </location>
</feature>
<dbReference type="EMBL" id="MNCJ02000318">
    <property type="protein sequence ID" value="KAF5816174.1"/>
    <property type="molecule type" value="Genomic_DNA"/>
</dbReference>
<keyword evidence="3" id="KW-0732">Signal</keyword>
<gene>
    <name evidence="9" type="ORF">HannXRQ_Chr03g0087531</name>
    <name evidence="8" type="ORF">HanXRQr2_Chr03g0131441</name>
</gene>
<evidence type="ECO:0000313" key="9">
    <source>
        <dbReference type="EMBL" id="OTG32513.1"/>
    </source>
</evidence>
<dbReference type="InterPro" id="IPR009606">
    <property type="entry name" value="DEAL/Modifying_wall_lignin1/2"/>
</dbReference>
<evidence type="ECO:0000256" key="4">
    <source>
        <dbReference type="ARBA" id="ARBA00022989"/>
    </source>
</evidence>
<dbReference type="GO" id="GO:0012505">
    <property type="term" value="C:endomembrane system"/>
    <property type="evidence" value="ECO:0007669"/>
    <property type="project" value="UniProtKB-SubCell"/>
</dbReference>
<reference evidence="8" key="3">
    <citation type="submission" date="2020-06" db="EMBL/GenBank/DDBJ databases">
        <title>Helianthus annuus Genome sequencing and assembly Release 2.</title>
        <authorList>
            <person name="Gouzy J."/>
            <person name="Langlade N."/>
            <person name="Munos S."/>
        </authorList>
    </citation>
    <scope>NUCLEOTIDE SEQUENCE</scope>
    <source>
        <tissue evidence="8">Leaves</tissue>
    </source>
</reference>
<keyword evidence="5 7" id="KW-0472">Membrane</keyword>
<evidence type="ECO:0008006" key="11">
    <source>
        <dbReference type="Google" id="ProtNLM"/>
    </source>
</evidence>
<evidence type="ECO:0000313" key="10">
    <source>
        <dbReference type="Proteomes" id="UP000215914"/>
    </source>
</evidence>
<protein>
    <recommendedName>
        <fullName evidence="11">Transmembrane protein</fullName>
    </recommendedName>
</protein>
<dbReference type="Pfam" id="PF06749">
    <property type="entry name" value="DUF1218"/>
    <property type="match status" value="1"/>
</dbReference>
<reference evidence="8 10" key="1">
    <citation type="journal article" date="2017" name="Nature">
        <title>The sunflower genome provides insights into oil metabolism, flowering and Asterid evolution.</title>
        <authorList>
            <person name="Badouin H."/>
            <person name="Gouzy J."/>
            <person name="Grassa C.J."/>
            <person name="Murat F."/>
            <person name="Staton S.E."/>
            <person name="Cottret L."/>
            <person name="Lelandais-Briere C."/>
            <person name="Owens G.L."/>
            <person name="Carrere S."/>
            <person name="Mayjonade B."/>
            <person name="Legrand L."/>
            <person name="Gill N."/>
            <person name="Kane N.C."/>
            <person name="Bowers J.E."/>
            <person name="Hubner S."/>
            <person name="Bellec A."/>
            <person name="Berard A."/>
            <person name="Berges H."/>
            <person name="Blanchet N."/>
            <person name="Boniface M.C."/>
            <person name="Brunel D."/>
            <person name="Catrice O."/>
            <person name="Chaidir N."/>
            <person name="Claudel C."/>
            <person name="Donnadieu C."/>
            <person name="Faraut T."/>
            <person name="Fievet G."/>
            <person name="Helmstetter N."/>
            <person name="King M."/>
            <person name="Knapp S.J."/>
            <person name="Lai Z."/>
            <person name="Le Paslier M.C."/>
            <person name="Lippi Y."/>
            <person name="Lorenzon L."/>
            <person name="Mandel J.R."/>
            <person name="Marage G."/>
            <person name="Marchand G."/>
            <person name="Marquand E."/>
            <person name="Bret-Mestries E."/>
            <person name="Morien E."/>
            <person name="Nambeesan S."/>
            <person name="Nguyen T."/>
            <person name="Pegot-Espagnet P."/>
            <person name="Pouilly N."/>
            <person name="Raftis F."/>
            <person name="Sallet E."/>
            <person name="Schiex T."/>
            <person name="Thomas J."/>
            <person name="Vandecasteele C."/>
            <person name="Vares D."/>
            <person name="Vear F."/>
            <person name="Vautrin S."/>
            <person name="Crespi M."/>
            <person name="Mangin B."/>
            <person name="Burke J.M."/>
            <person name="Salse J."/>
            <person name="Munos S."/>
            <person name="Vincourt P."/>
            <person name="Rieseberg L.H."/>
            <person name="Langlade N.B."/>
        </authorList>
    </citation>
    <scope>NUCLEOTIDE SEQUENCE [LARGE SCALE GENOMIC DNA]</scope>
    <source>
        <strain evidence="10">cv. SF193</strain>
        <tissue evidence="8">Leaves</tissue>
    </source>
</reference>
<accession>A0A251VBB7</accession>
<dbReference type="STRING" id="4232.A0A251VBB7"/>
<feature type="transmembrane region" description="Helical" evidence="7">
    <location>
        <begin position="107"/>
        <end position="129"/>
    </location>
</feature>
<dbReference type="InParanoid" id="A0A251VBB7"/>
<keyword evidence="10" id="KW-1185">Reference proteome</keyword>
<sequence>MHQVQLSEVRIEQFSCVYPSSPALGLGILAAIFALITRIVLLVLVGCCCCCRPRGSTSTPVSTVFNILSWIASVIALILLFGGAALNNREGGQIDSYGRIACYVVKPGILAAGAVLSLLSAIFGIVAYVSASSAKQMRPQLEFALPASTNVDLEKNVPLPPQQ</sequence>
<evidence type="ECO:0000256" key="5">
    <source>
        <dbReference type="ARBA" id="ARBA00023136"/>
    </source>
</evidence>
<evidence type="ECO:0000256" key="7">
    <source>
        <dbReference type="SAM" id="Phobius"/>
    </source>
</evidence>
<dbReference type="Proteomes" id="UP000215914">
    <property type="component" value="Chromosome 3"/>
</dbReference>
<organism evidence="9 10">
    <name type="scientific">Helianthus annuus</name>
    <name type="common">Common sunflower</name>
    <dbReference type="NCBI Taxonomy" id="4232"/>
    <lineage>
        <taxon>Eukaryota</taxon>
        <taxon>Viridiplantae</taxon>
        <taxon>Streptophyta</taxon>
        <taxon>Embryophyta</taxon>
        <taxon>Tracheophyta</taxon>
        <taxon>Spermatophyta</taxon>
        <taxon>Magnoliopsida</taxon>
        <taxon>eudicotyledons</taxon>
        <taxon>Gunneridae</taxon>
        <taxon>Pentapetalae</taxon>
        <taxon>asterids</taxon>
        <taxon>campanulids</taxon>
        <taxon>Asterales</taxon>
        <taxon>Asteraceae</taxon>
        <taxon>Asteroideae</taxon>
        <taxon>Heliantheae alliance</taxon>
        <taxon>Heliantheae</taxon>
        <taxon>Helianthus</taxon>
    </lineage>
</organism>
<evidence type="ECO:0000256" key="2">
    <source>
        <dbReference type="ARBA" id="ARBA00022692"/>
    </source>
</evidence>
<reference evidence="9" key="2">
    <citation type="submission" date="2017-02" db="EMBL/GenBank/DDBJ databases">
        <title>Sunflower complete genome.</title>
        <authorList>
            <person name="Langlade N."/>
            <person name="Munos S."/>
        </authorList>
    </citation>
    <scope>NUCLEOTIDE SEQUENCE [LARGE SCALE GENOMIC DNA]</scope>
    <source>
        <tissue evidence="9">Leaves</tissue>
    </source>
</reference>
<keyword evidence="4 7" id="KW-1133">Transmembrane helix</keyword>
<evidence type="ECO:0000256" key="1">
    <source>
        <dbReference type="ARBA" id="ARBA00004127"/>
    </source>
</evidence>
<dbReference type="Gramene" id="mRNA:HanXRQr2_Chr03g0131441">
    <property type="protein sequence ID" value="mRNA:HanXRQr2_Chr03g0131441"/>
    <property type="gene ID" value="HanXRQr2_Chr03g0131441"/>
</dbReference>
<dbReference type="OMA" id="ILRFWIS"/>
<dbReference type="EMBL" id="CM007892">
    <property type="protein sequence ID" value="OTG32513.1"/>
    <property type="molecule type" value="Genomic_DNA"/>
</dbReference>